<name>A0A0V0S5T8_9BILA</name>
<dbReference type="Proteomes" id="UP000054630">
    <property type="component" value="Unassembled WGS sequence"/>
</dbReference>
<evidence type="ECO:0000313" key="1">
    <source>
        <dbReference type="EMBL" id="KRX22147.1"/>
    </source>
</evidence>
<accession>A0A0V0S5T8</accession>
<proteinExistence type="predicted"/>
<reference evidence="1 2" key="1">
    <citation type="submission" date="2015-01" db="EMBL/GenBank/DDBJ databases">
        <title>Evolution of Trichinella species and genotypes.</title>
        <authorList>
            <person name="Korhonen P.K."/>
            <person name="Edoardo P."/>
            <person name="Giuseppe L.R."/>
            <person name="Gasser R.B."/>
        </authorList>
    </citation>
    <scope>NUCLEOTIDE SEQUENCE [LARGE SCALE GENOMIC DNA]</scope>
    <source>
        <strain evidence="1">ISS37</strain>
    </source>
</reference>
<dbReference type="EMBL" id="JYDL01000034">
    <property type="protein sequence ID" value="KRX22147.1"/>
    <property type="molecule type" value="Genomic_DNA"/>
</dbReference>
<organism evidence="1 2">
    <name type="scientific">Trichinella nelsoni</name>
    <dbReference type="NCBI Taxonomy" id="6336"/>
    <lineage>
        <taxon>Eukaryota</taxon>
        <taxon>Metazoa</taxon>
        <taxon>Ecdysozoa</taxon>
        <taxon>Nematoda</taxon>
        <taxon>Enoplea</taxon>
        <taxon>Dorylaimia</taxon>
        <taxon>Trichinellida</taxon>
        <taxon>Trichinellidae</taxon>
        <taxon>Trichinella</taxon>
    </lineage>
</organism>
<sequence>MNHCKIRRHILTPIDRSCFIDAGDNFRNNAKHTVYFILKHFRNTACLIFEAQLTTAQQQQQLLLHHIVQLLIFRH</sequence>
<comment type="caution">
    <text evidence="1">The sequence shown here is derived from an EMBL/GenBank/DDBJ whole genome shotgun (WGS) entry which is preliminary data.</text>
</comment>
<keyword evidence="2" id="KW-1185">Reference proteome</keyword>
<protein>
    <submittedName>
        <fullName evidence="1">Uncharacterized protein</fullName>
    </submittedName>
</protein>
<dbReference type="AlphaFoldDB" id="A0A0V0S5T8"/>
<gene>
    <name evidence="1" type="ORF">T07_2952</name>
</gene>
<evidence type="ECO:0000313" key="2">
    <source>
        <dbReference type="Proteomes" id="UP000054630"/>
    </source>
</evidence>